<dbReference type="SMART" id="SM00220">
    <property type="entry name" value="S_TKc"/>
    <property type="match status" value="1"/>
</dbReference>
<feature type="compositionally biased region" description="Gly residues" evidence="6">
    <location>
        <begin position="698"/>
        <end position="712"/>
    </location>
</feature>
<evidence type="ECO:0000256" key="6">
    <source>
        <dbReference type="SAM" id="MobiDB-lite"/>
    </source>
</evidence>
<dbReference type="AlphaFoldDB" id="A0A5C6FAA2"/>
<dbReference type="GO" id="GO:0005524">
    <property type="term" value="F:ATP binding"/>
    <property type="evidence" value="ECO:0007669"/>
    <property type="project" value="UniProtKB-UniRule"/>
</dbReference>
<dbReference type="PROSITE" id="PS00107">
    <property type="entry name" value="PROTEIN_KINASE_ATP"/>
    <property type="match status" value="1"/>
</dbReference>
<evidence type="ECO:0000259" key="7">
    <source>
        <dbReference type="PROSITE" id="PS50011"/>
    </source>
</evidence>
<dbReference type="PANTHER" id="PTHR43289">
    <property type="entry name" value="MITOGEN-ACTIVATED PROTEIN KINASE KINASE KINASE 20-RELATED"/>
    <property type="match status" value="1"/>
</dbReference>
<gene>
    <name evidence="8" type="primary">prkC_5</name>
    <name evidence="8" type="ORF">Poly59_06410</name>
</gene>
<feature type="domain" description="Protein kinase" evidence="7">
    <location>
        <begin position="92"/>
        <end position="397"/>
    </location>
</feature>
<feature type="compositionally biased region" description="Basic and acidic residues" evidence="6">
    <location>
        <begin position="675"/>
        <end position="694"/>
    </location>
</feature>
<evidence type="ECO:0000313" key="8">
    <source>
        <dbReference type="EMBL" id="TWU57732.1"/>
    </source>
</evidence>
<keyword evidence="1 8" id="KW-0808">Transferase</keyword>
<keyword evidence="3 8" id="KW-0418">Kinase</keyword>
<dbReference type="RefSeq" id="WP_146532579.1">
    <property type="nucleotide sequence ID" value="NZ_SJPX01000001.1"/>
</dbReference>
<reference evidence="8 9" key="1">
    <citation type="submission" date="2019-02" db="EMBL/GenBank/DDBJ databases">
        <title>Deep-cultivation of Planctomycetes and their phenomic and genomic characterization uncovers novel biology.</title>
        <authorList>
            <person name="Wiegand S."/>
            <person name="Jogler M."/>
            <person name="Boedeker C."/>
            <person name="Pinto D."/>
            <person name="Vollmers J."/>
            <person name="Rivas-Marin E."/>
            <person name="Kohn T."/>
            <person name="Peeters S.H."/>
            <person name="Heuer A."/>
            <person name="Rast P."/>
            <person name="Oberbeckmann S."/>
            <person name="Bunk B."/>
            <person name="Jeske O."/>
            <person name="Meyerdierks A."/>
            <person name="Storesund J.E."/>
            <person name="Kallscheuer N."/>
            <person name="Luecker S."/>
            <person name="Lage O.M."/>
            <person name="Pohl T."/>
            <person name="Merkel B.J."/>
            <person name="Hornburger P."/>
            <person name="Mueller R.-W."/>
            <person name="Bruemmer F."/>
            <person name="Labrenz M."/>
            <person name="Spormann A.M."/>
            <person name="Op Den Camp H."/>
            <person name="Overmann J."/>
            <person name="Amann R."/>
            <person name="Jetten M.S.M."/>
            <person name="Mascher T."/>
            <person name="Medema M.H."/>
            <person name="Devos D.P."/>
            <person name="Kaster A.-K."/>
            <person name="Ovreas L."/>
            <person name="Rohde M."/>
            <person name="Galperin M.Y."/>
            <person name="Jogler C."/>
        </authorList>
    </citation>
    <scope>NUCLEOTIDE SEQUENCE [LARGE SCALE GENOMIC DNA]</scope>
    <source>
        <strain evidence="8 9">Poly59</strain>
    </source>
</reference>
<dbReference type="OrthoDB" id="6111975at2"/>
<dbReference type="Gene3D" id="3.30.200.20">
    <property type="entry name" value="Phosphorylase Kinase, domain 1"/>
    <property type="match status" value="1"/>
</dbReference>
<evidence type="ECO:0000256" key="5">
    <source>
        <dbReference type="PROSITE-ProRule" id="PRU10141"/>
    </source>
</evidence>
<name>A0A5C6FAA2_9BACT</name>
<dbReference type="Proteomes" id="UP000317977">
    <property type="component" value="Unassembled WGS sequence"/>
</dbReference>
<proteinExistence type="predicted"/>
<sequence length="775" mass="85828">MPNDDLTEDSPVTPQSDGEDDKVVIAVKRYMRMLDHGNAPSLDEYLSKHADIAGELRPSLEGLAMIHAMGPPKPAAMVVPDAEFTAKPIGDFQIVGELGRGGMGVVYEAIQLSLGRRVALKVLPFASGLDEVRLQRFRNEAHAAAALHHTNIVPVYAVGSDRGVHYYAMQLIDGKTLADLIGNVRDSNSPNHNPSEKTSVKTNVADASETVTGRQIESTALNTNADRRRYFHSMVRMAVQAAHALDHAHGYGVIHRDIKPANLLLDSVGKLWVTDFGLAQVQDTTSSLTRTGDPMGTLRYMSPEQASGNRAVLDHRTDIYSLGVTLYEMLTLQPAIRGDGYREMLNEIADQEPLSPRSIEASLPLELDTIVRKAIAKLPAERYATAGDFADDLQSWLDDKPIKAKPPTTLERVAKWRRRNNGVVAVASGLLLISTLSLSATTLIIWREQQATRGALDRETEQRRLAEQSFLQARSAVDTFSSLSESELAYRPDLQDLRRSFLETSLEFYRDFMDVRSDDQALASELEATSDRVSKMVNELTILDNVSLLMHLGDRAVQTELAMDPAKAEVIENAIDEFYSQRQSMVNQYLGGLSTGNDEMTDLLTEFDVSVSGYLSKDQLTRLRQIARQRRLPFTFKTSEVVAALELSRQQRIDINRIINQTRPNRGNGPLGIDDPSRGRDGGRRGPPDHDPSRRFGMGQGGPPLGGFGGGDGPPPDEFGDGDGPPRRFDREERRPPYDMWRSAVTLNTVNHIMDILTPEQKQKWDELIGKPFTG</sequence>
<keyword evidence="4 5" id="KW-0067">ATP-binding</keyword>
<dbReference type="EC" id="2.7.11.1" evidence="8"/>
<dbReference type="PROSITE" id="PS50011">
    <property type="entry name" value="PROTEIN_KINASE_DOM"/>
    <property type="match status" value="1"/>
</dbReference>
<dbReference type="InterPro" id="IPR000719">
    <property type="entry name" value="Prot_kinase_dom"/>
</dbReference>
<dbReference type="EMBL" id="SJPX01000001">
    <property type="protein sequence ID" value="TWU57732.1"/>
    <property type="molecule type" value="Genomic_DNA"/>
</dbReference>
<accession>A0A5C6FAA2</accession>
<feature type="binding site" evidence="5">
    <location>
        <position position="121"/>
    </location>
    <ligand>
        <name>ATP</name>
        <dbReference type="ChEBI" id="CHEBI:30616"/>
    </ligand>
</feature>
<keyword evidence="9" id="KW-1185">Reference proteome</keyword>
<dbReference type="InterPro" id="IPR011009">
    <property type="entry name" value="Kinase-like_dom_sf"/>
</dbReference>
<feature type="region of interest" description="Disordered" evidence="6">
    <location>
        <begin position="658"/>
        <end position="740"/>
    </location>
</feature>
<dbReference type="PANTHER" id="PTHR43289:SF34">
    <property type="entry name" value="SERINE_THREONINE-PROTEIN KINASE YBDM-RELATED"/>
    <property type="match status" value="1"/>
</dbReference>
<dbReference type="InterPro" id="IPR008271">
    <property type="entry name" value="Ser/Thr_kinase_AS"/>
</dbReference>
<evidence type="ECO:0000256" key="3">
    <source>
        <dbReference type="ARBA" id="ARBA00022777"/>
    </source>
</evidence>
<evidence type="ECO:0000313" key="9">
    <source>
        <dbReference type="Proteomes" id="UP000317977"/>
    </source>
</evidence>
<dbReference type="SUPFAM" id="SSF56112">
    <property type="entry name" value="Protein kinase-like (PK-like)"/>
    <property type="match status" value="1"/>
</dbReference>
<dbReference type="CDD" id="cd14014">
    <property type="entry name" value="STKc_PknB_like"/>
    <property type="match status" value="1"/>
</dbReference>
<dbReference type="Gene3D" id="1.10.510.10">
    <property type="entry name" value="Transferase(Phosphotransferase) domain 1"/>
    <property type="match status" value="1"/>
</dbReference>
<protein>
    <submittedName>
        <fullName evidence="8">Serine/threonine-protein kinase PrkC</fullName>
        <ecNumber evidence="8">2.7.11.1</ecNumber>
    </submittedName>
</protein>
<evidence type="ECO:0000256" key="2">
    <source>
        <dbReference type="ARBA" id="ARBA00022741"/>
    </source>
</evidence>
<dbReference type="InterPro" id="IPR017441">
    <property type="entry name" value="Protein_kinase_ATP_BS"/>
</dbReference>
<feature type="compositionally biased region" description="Basic and acidic residues" evidence="6">
    <location>
        <begin position="724"/>
        <end position="737"/>
    </location>
</feature>
<evidence type="ECO:0000256" key="4">
    <source>
        <dbReference type="ARBA" id="ARBA00022840"/>
    </source>
</evidence>
<organism evidence="8 9">
    <name type="scientific">Rubripirellula reticaptiva</name>
    <dbReference type="NCBI Taxonomy" id="2528013"/>
    <lineage>
        <taxon>Bacteria</taxon>
        <taxon>Pseudomonadati</taxon>
        <taxon>Planctomycetota</taxon>
        <taxon>Planctomycetia</taxon>
        <taxon>Pirellulales</taxon>
        <taxon>Pirellulaceae</taxon>
        <taxon>Rubripirellula</taxon>
    </lineage>
</organism>
<evidence type="ECO:0000256" key="1">
    <source>
        <dbReference type="ARBA" id="ARBA00022679"/>
    </source>
</evidence>
<keyword evidence="2 5" id="KW-0547">Nucleotide-binding</keyword>
<comment type="caution">
    <text evidence="8">The sequence shown here is derived from an EMBL/GenBank/DDBJ whole genome shotgun (WGS) entry which is preliminary data.</text>
</comment>
<dbReference type="Pfam" id="PF00069">
    <property type="entry name" value="Pkinase"/>
    <property type="match status" value="1"/>
</dbReference>
<dbReference type="PROSITE" id="PS00108">
    <property type="entry name" value="PROTEIN_KINASE_ST"/>
    <property type="match status" value="1"/>
</dbReference>
<dbReference type="GO" id="GO:0004674">
    <property type="term" value="F:protein serine/threonine kinase activity"/>
    <property type="evidence" value="ECO:0007669"/>
    <property type="project" value="UniProtKB-EC"/>
</dbReference>